<dbReference type="InterPro" id="IPR013785">
    <property type="entry name" value="Aldolase_TIM"/>
</dbReference>
<dbReference type="SUPFAM" id="SSF102114">
    <property type="entry name" value="Radical SAM enzymes"/>
    <property type="match status" value="1"/>
</dbReference>
<comment type="caution">
    <text evidence="1">The sequence shown here is derived from an EMBL/GenBank/DDBJ whole genome shotgun (WGS) entry which is preliminary data.</text>
</comment>
<gene>
    <name evidence="1" type="ORF">NO2_1453</name>
</gene>
<keyword evidence="2" id="KW-1185">Reference proteome</keyword>
<dbReference type="EMBL" id="BGZO01000076">
    <property type="protein sequence ID" value="GBR76990.1"/>
    <property type="molecule type" value="Genomic_DNA"/>
</dbReference>
<dbReference type="Proteomes" id="UP000275925">
    <property type="component" value="Unassembled WGS sequence"/>
</dbReference>
<protein>
    <submittedName>
        <fullName evidence="1">Radical SAM protein</fullName>
    </submittedName>
</protein>
<dbReference type="Gene3D" id="3.20.20.70">
    <property type="entry name" value="Aldolase class I"/>
    <property type="match status" value="1"/>
</dbReference>
<evidence type="ECO:0000313" key="1">
    <source>
        <dbReference type="EMBL" id="GBR76990.1"/>
    </source>
</evidence>
<reference evidence="1 2" key="1">
    <citation type="journal article" date="2019" name="ISME J.">
        <title>Genome analyses of uncultured TG2/ZB3 bacteria in 'Margulisbacteria' specifically attached to ectosymbiotic spirochetes of protists in the termite gut.</title>
        <authorList>
            <person name="Utami Y.D."/>
            <person name="Kuwahara H."/>
            <person name="Igai K."/>
            <person name="Murakami T."/>
            <person name="Sugaya K."/>
            <person name="Morikawa T."/>
            <person name="Nagura Y."/>
            <person name="Yuki M."/>
            <person name="Deevong P."/>
            <person name="Inoue T."/>
            <person name="Kihara K."/>
            <person name="Lo N."/>
            <person name="Yamada A."/>
            <person name="Ohkuma M."/>
            <person name="Hongoh Y."/>
        </authorList>
    </citation>
    <scope>NUCLEOTIDE SEQUENCE [LARGE SCALE GENOMIC DNA]</scope>
    <source>
        <strain evidence="1">NkOx7-02</strain>
    </source>
</reference>
<evidence type="ECO:0000313" key="2">
    <source>
        <dbReference type="Proteomes" id="UP000275925"/>
    </source>
</evidence>
<dbReference type="AlphaFoldDB" id="A0A388TJ34"/>
<accession>A0A388TJ34</accession>
<dbReference type="InterPro" id="IPR058240">
    <property type="entry name" value="rSAM_sf"/>
</dbReference>
<organism evidence="1 2">
    <name type="scientific">Candidatus Termititenax persephonae</name>
    <dbReference type="NCBI Taxonomy" id="2218525"/>
    <lineage>
        <taxon>Bacteria</taxon>
        <taxon>Bacillati</taxon>
        <taxon>Candidatus Margulisiibacteriota</taxon>
        <taxon>Candidatus Termititenacia</taxon>
        <taxon>Candidatus Termititenacales</taxon>
        <taxon>Candidatus Termititenacaceae</taxon>
        <taxon>Candidatus Termititenax</taxon>
    </lineage>
</organism>
<sequence>MWRPKFENLELGAFCELLCPDCPAWQERPPSPISTDLKSWLINLTDGNPWNHPGINQLLAELKTKKHFVALTTCGYNLADQERQLLLVDLVLLYVPAYSRERAVFQAGFNPLDRQISAIEHLQEINKKFAVLYPIDSETIEDLPDLYQKLNRPNSYLILLYNKRADLPLQRVDKKYLHYYGRRHNTLAYEYSGGGRQNCLDFARQLARPSLYNLWTMLKLFYKLYW</sequence>
<name>A0A388TJ34_9BACT</name>
<proteinExistence type="predicted"/>